<dbReference type="PROSITE" id="PS00216">
    <property type="entry name" value="SUGAR_TRANSPORT_1"/>
    <property type="match status" value="2"/>
</dbReference>
<dbReference type="InterPro" id="IPR005829">
    <property type="entry name" value="Sugar_transporter_CS"/>
</dbReference>
<dbReference type="PANTHER" id="PTHR48021">
    <property type="match status" value="1"/>
</dbReference>
<evidence type="ECO:0008006" key="11">
    <source>
        <dbReference type="Google" id="ProtNLM"/>
    </source>
</evidence>
<dbReference type="PROSITE" id="PS00217">
    <property type="entry name" value="SUGAR_TRANSPORT_2"/>
    <property type="match status" value="1"/>
</dbReference>
<evidence type="ECO:0000256" key="8">
    <source>
        <dbReference type="SAM" id="Phobius"/>
    </source>
</evidence>
<keyword evidence="6 8" id="KW-1133">Transmembrane helix</keyword>
<dbReference type="GO" id="GO:0022857">
    <property type="term" value="F:transmembrane transporter activity"/>
    <property type="evidence" value="ECO:0007669"/>
    <property type="project" value="InterPro"/>
</dbReference>
<feature type="transmembrane region" description="Helical" evidence="8">
    <location>
        <begin position="384"/>
        <end position="403"/>
    </location>
</feature>
<dbReference type="InterPro" id="IPR005828">
    <property type="entry name" value="MFS_sugar_transport-like"/>
</dbReference>
<evidence type="ECO:0000256" key="7">
    <source>
        <dbReference type="ARBA" id="ARBA00023136"/>
    </source>
</evidence>
<feature type="transmembrane region" description="Helical" evidence="8">
    <location>
        <begin position="142"/>
        <end position="159"/>
    </location>
</feature>
<feature type="transmembrane region" description="Helical" evidence="8">
    <location>
        <begin position="285"/>
        <end position="303"/>
    </location>
</feature>
<keyword evidence="5 8" id="KW-0812">Transmembrane</keyword>
<feature type="transmembrane region" description="Helical" evidence="8">
    <location>
        <begin position="415"/>
        <end position="433"/>
    </location>
</feature>
<dbReference type="FunFam" id="1.20.1250.20:FF:000218">
    <property type="entry name" value="facilitated trehalose transporter Tret1"/>
    <property type="match status" value="1"/>
</dbReference>
<feature type="transmembrane region" description="Helical" evidence="8">
    <location>
        <begin position="245"/>
        <end position="265"/>
    </location>
</feature>
<keyword evidence="3" id="KW-1003">Cell membrane</keyword>
<proteinExistence type="predicted"/>
<evidence type="ECO:0000256" key="6">
    <source>
        <dbReference type="ARBA" id="ARBA00022989"/>
    </source>
</evidence>
<evidence type="ECO:0000256" key="4">
    <source>
        <dbReference type="ARBA" id="ARBA00022597"/>
    </source>
</evidence>
<dbReference type="GO" id="GO:0005886">
    <property type="term" value="C:plasma membrane"/>
    <property type="evidence" value="ECO:0007669"/>
    <property type="project" value="UniProtKB-SubCell"/>
</dbReference>
<reference evidence="9" key="1">
    <citation type="submission" date="2022-01" db="EMBL/GenBank/DDBJ databases">
        <authorList>
            <person name="King R."/>
        </authorList>
    </citation>
    <scope>NUCLEOTIDE SEQUENCE</scope>
</reference>
<keyword evidence="2" id="KW-0813">Transport</keyword>
<evidence type="ECO:0000256" key="3">
    <source>
        <dbReference type="ARBA" id="ARBA00022475"/>
    </source>
</evidence>
<feature type="transmembrane region" description="Helical" evidence="8">
    <location>
        <begin position="165"/>
        <end position="183"/>
    </location>
</feature>
<evidence type="ECO:0000313" key="10">
    <source>
        <dbReference type="Proteomes" id="UP001152798"/>
    </source>
</evidence>
<dbReference type="Proteomes" id="UP001152798">
    <property type="component" value="Chromosome 3"/>
</dbReference>
<dbReference type="InterPro" id="IPR050549">
    <property type="entry name" value="MFS_Trehalose_Transporter"/>
</dbReference>
<sequence>MDAASIRQHLASLSCSLAVAMTGTAFVWFAPLMMFIVSENSPIPMTTTESSWLVSSIEFGEIIAVLPSGILADVFGRKSLILATGPVCAATFIFKVYVRSLTLMYVLRFLQGVCMGVAYAVCPIYIAEIAEPRLRGGASSHFQTLWYGGALFAYCVGPYVSYQSYAWICLTIPLLFTATFFLMPESPYYLLMKGRKDEAKRALTWLRAGKEVNEEFKAMEDTIEKEYLCKGSWKELFNTKKDRKAFIIVQVCCITKYMNGMSALVTYLSQTFGESSSQYLGHNELTIVVGVLLTVVTLSSSVMSDKIGRRPMLMFSSLGCSLFLLVIGGYYFLEFETDFDVSGYVWILYLSMLGYIIVANVGLGPLMQTIQAEFFSSRTRGIGGGLTLIVGSLGAFCCIKQYQLVQDTVGVFLNYWIYAIVCLVGAVSIFFYLPETAGRSLGEIQKDMSKQEEYMIVNGPENDEFVS</sequence>
<dbReference type="OrthoDB" id="6592426at2759"/>
<dbReference type="AlphaFoldDB" id="A0A9P0H8H8"/>
<accession>A0A9P0H8H8</accession>
<keyword evidence="7 8" id="KW-0472">Membrane</keyword>
<evidence type="ECO:0000256" key="1">
    <source>
        <dbReference type="ARBA" id="ARBA00004651"/>
    </source>
</evidence>
<gene>
    <name evidence="9" type="ORF">NEZAVI_LOCUS7193</name>
</gene>
<dbReference type="InterPro" id="IPR036259">
    <property type="entry name" value="MFS_trans_sf"/>
</dbReference>
<keyword evidence="10" id="KW-1185">Reference proteome</keyword>
<evidence type="ECO:0000256" key="5">
    <source>
        <dbReference type="ARBA" id="ARBA00022692"/>
    </source>
</evidence>
<dbReference type="EMBL" id="OV725079">
    <property type="protein sequence ID" value="CAH1397353.1"/>
    <property type="molecule type" value="Genomic_DNA"/>
</dbReference>
<evidence type="ECO:0000313" key="9">
    <source>
        <dbReference type="EMBL" id="CAH1397353.1"/>
    </source>
</evidence>
<evidence type="ECO:0000256" key="2">
    <source>
        <dbReference type="ARBA" id="ARBA00022448"/>
    </source>
</evidence>
<protein>
    <recommendedName>
        <fullName evidence="11">Major facilitator superfamily (MFS) profile domain-containing protein</fullName>
    </recommendedName>
</protein>
<dbReference type="SUPFAM" id="SSF103473">
    <property type="entry name" value="MFS general substrate transporter"/>
    <property type="match status" value="1"/>
</dbReference>
<comment type="subcellular location">
    <subcellularLocation>
        <location evidence="1">Cell membrane</location>
        <topology evidence="1">Multi-pass membrane protein</topology>
    </subcellularLocation>
</comment>
<dbReference type="Pfam" id="PF00083">
    <property type="entry name" value="Sugar_tr"/>
    <property type="match status" value="1"/>
</dbReference>
<name>A0A9P0H8H8_NEZVI</name>
<dbReference type="Gene3D" id="1.20.1250.20">
    <property type="entry name" value="MFS general substrate transporter like domains"/>
    <property type="match status" value="1"/>
</dbReference>
<feature type="transmembrane region" description="Helical" evidence="8">
    <location>
        <begin position="344"/>
        <end position="363"/>
    </location>
</feature>
<keyword evidence="4" id="KW-0762">Sugar transport</keyword>
<organism evidence="9 10">
    <name type="scientific">Nezara viridula</name>
    <name type="common">Southern green stink bug</name>
    <name type="synonym">Cimex viridulus</name>
    <dbReference type="NCBI Taxonomy" id="85310"/>
    <lineage>
        <taxon>Eukaryota</taxon>
        <taxon>Metazoa</taxon>
        <taxon>Ecdysozoa</taxon>
        <taxon>Arthropoda</taxon>
        <taxon>Hexapoda</taxon>
        <taxon>Insecta</taxon>
        <taxon>Pterygota</taxon>
        <taxon>Neoptera</taxon>
        <taxon>Paraneoptera</taxon>
        <taxon>Hemiptera</taxon>
        <taxon>Heteroptera</taxon>
        <taxon>Panheteroptera</taxon>
        <taxon>Pentatomomorpha</taxon>
        <taxon>Pentatomoidea</taxon>
        <taxon>Pentatomidae</taxon>
        <taxon>Pentatominae</taxon>
        <taxon>Nezara</taxon>
    </lineage>
</organism>
<feature type="transmembrane region" description="Helical" evidence="8">
    <location>
        <begin position="79"/>
        <end position="97"/>
    </location>
</feature>
<dbReference type="PANTHER" id="PTHR48021:SF46">
    <property type="entry name" value="MAJOR FACILITATOR SUPERFAMILY (MFS) PROFILE DOMAIN-CONTAINING PROTEIN"/>
    <property type="match status" value="1"/>
</dbReference>
<feature type="transmembrane region" description="Helical" evidence="8">
    <location>
        <begin position="312"/>
        <end position="332"/>
    </location>
</feature>
<feature type="transmembrane region" description="Helical" evidence="8">
    <location>
        <begin position="12"/>
        <end position="37"/>
    </location>
</feature>
<feature type="transmembrane region" description="Helical" evidence="8">
    <location>
        <begin position="109"/>
        <end position="130"/>
    </location>
</feature>